<dbReference type="EMBL" id="GL629756">
    <property type="protein sequence ID" value="EFX05051.1"/>
    <property type="molecule type" value="Genomic_DNA"/>
</dbReference>
<dbReference type="RefSeq" id="XP_014174533.1">
    <property type="nucleotide sequence ID" value="XM_014319058.1"/>
</dbReference>
<accession>F0XB35</accession>
<dbReference type="AlphaFoldDB" id="F0XB35"/>
<sequence>MDTAGHDTMAEVTYDDDDVMFIQFDDEDDGPVPIQAPLPREILEWMYPDDKAMVDLHCQMKLSDHAPYIGLRNDFLQESIVYKGQEPGIAGGTISVAFAYEGEIDPSAAFTLRARETRIVIESDDDSLPVDNIKPGSWFRRDPKPEDGEGYGSAAEPPMIIYDDLGNILKLRQPGKKNYFEAITAQQTDGKNGLKMGHCPYEVDDNNEQDPYYLGPTVGWAPYFLNDMPSAGCFTPEKCLVDVEDQIPLPFVRCLYETDSPLALPYRGQHHDFLPIYRTRLRQGMPRKCFGEASKSPVRGDISLSEYAILTGRYRDWTRLLIGLEMIRGQQNRRYYEAAATGLLTIIHYLGRHLKELEKHNSDIRVSAEEKTAFWQRIREMLESVFCQQTMSMGHIMNGRFEMVPRRTSSAETPLAGRPFRQPGMLPENWWIYGREVDKDWIDYFRDHFWGGSVLENDMFVPVPAHFCGAFQAPQTTADTEMTDEEPAGGRQGQAEQNTHDSQDRERMQPFNIVAQFTMENLREIMNQMYWVLYGIPGEAPIVGSEDYFSKDEYHYLYRMAIYCCRELRKVDPDRMPPSRYSNQKMLRYAGRKYRHHIEEFSV</sequence>
<proteinExistence type="predicted"/>
<gene>
    <name evidence="2" type="ORF">CMQ_5313</name>
</gene>
<dbReference type="HOGENOM" id="CLU_452732_0_0_1"/>
<protein>
    <submittedName>
        <fullName evidence="2">Uncharacterized protein</fullName>
    </submittedName>
</protein>
<dbReference type="eggNOG" id="ENOG502RQWB">
    <property type="taxonomic scope" value="Eukaryota"/>
</dbReference>
<feature type="region of interest" description="Disordered" evidence="1">
    <location>
        <begin position="133"/>
        <end position="155"/>
    </location>
</feature>
<evidence type="ECO:0000256" key="1">
    <source>
        <dbReference type="SAM" id="MobiDB-lite"/>
    </source>
</evidence>
<dbReference type="GeneID" id="25978622"/>
<name>F0XB35_GROCL</name>
<organism evidence="3">
    <name type="scientific">Grosmannia clavigera (strain kw1407 / UAMH 11150)</name>
    <name type="common">Blue stain fungus</name>
    <name type="synonym">Graphiocladiella clavigera</name>
    <dbReference type="NCBI Taxonomy" id="655863"/>
    <lineage>
        <taxon>Eukaryota</taxon>
        <taxon>Fungi</taxon>
        <taxon>Dikarya</taxon>
        <taxon>Ascomycota</taxon>
        <taxon>Pezizomycotina</taxon>
        <taxon>Sordariomycetes</taxon>
        <taxon>Sordariomycetidae</taxon>
        <taxon>Ophiostomatales</taxon>
        <taxon>Ophiostomataceae</taxon>
        <taxon>Leptographium</taxon>
    </lineage>
</organism>
<reference evidence="2 3" key="1">
    <citation type="journal article" date="2011" name="Proc. Natl. Acad. Sci. U.S.A.">
        <title>Genome and transcriptome analyses of the mountain pine beetle-fungal symbiont Grosmannia clavigera, a lodgepole pine pathogen.</title>
        <authorList>
            <person name="DiGuistini S."/>
            <person name="Wang Y."/>
            <person name="Liao N.Y."/>
            <person name="Taylor G."/>
            <person name="Tanguay P."/>
            <person name="Feau N."/>
            <person name="Henrissat B."/>
            <person name="Chan S.K."/>
            <person name="Hesse-Orce U."/>
            <person name="Alamouti S.M."/>
            <person name="Tsui C.K.M."/>
            <person name="Docking R.T."/>
            <person name="Levasseur A."/>
            <person name="Haridas S."/>
            <person name="Robertson G."/>
            <person name="Birol I."/>
            <person name="Holt R.A."/>
            <person name="Marra M.A."/>
            <person name="Hamelin R.C."/>
            <person name="Hirst M."/>
            <person name="Jones S.J.M."/>
            <person name="Bohlmann J."/>
            <person name="Breuil C."/>
        </authorList>
    </citation>
    <scope>NUCLEOTIDE SEQUENCE [LARGE SCALE GENOMIC DNA]</scope>
    <source>
        <strain evidence="3">kw1407 / UAMH 11150</strain>
    </source>
</reference>
<feature type="region of interest" description="Disordered" evidence="1">
    <location>
        <begin position="477"/>
        <end position="507"/>
    </location>
</feature>
<dbReference type="Proteomes" id="UP000007796">
    <property type="component" value="Unassembled WGS sequence"/>
</dbReference>
<feature type="compositionally biased region" description="Basic and acidic residues" evidence="1">
    <location>
        <begin position="498"/>
        <end position="507"/>
    </location>
</feature>
<dbReference type="InParanoid" id="F0XB35"/>
<evidence type="ECO:0000313" key="3">
    <source>
        <dbReference type="Proteomes" id="UP000007796"/>
    </source>
</evidence>
<keyword evidence="3" id="KW-1185">Reference proteome</keyword>
<evidence type="ECO:0000313" key="2">
    <source>
        <dbReference type="EMBL" id="EFX05051.1"/>
    </source>
</evidence>